<evidence type="ECO:0000256" key="2">
    <source>
        <dbReference type="ARBA" id="ARBA00022801"/>
    </source>
</evidence>
<dbReference type="GO" id="GO:0016787">
    <property type="term" value="F:hydrolase activity"/>
    <property type="evidence" value="ECO:0007669"/>
    <property type="project" value="UniProtKB-KW"/>
</dbReference>
<keyword evidence="6" id="KW-1185">Reference proteome</keyword>
<dbReference type="Proteomes" id="UP000253891">
    <property type="component" value="Unassembled WGS sequence"/>
</dbReference>
<dbReference type="GO" id="GO:0005524">
    <property type="term" value="F:ATP binding"/>
    <property type="evidence" value="ECO:0007669"/>
    <property type="project" value="UniProtKB-KW"/>
</dbReference>
<dbReference type="PANTHER" id="PTHR35372">
    <property type="entry name" value="ATP BINDING PROTEIN-RELATED"/>
    <property type="match status" value="1"/>
</dbReference>
<dbReference type="Pfam" id="PF08706">
    <property type="entry name" value="D5_N"/>
    <property type="match status" value="1"/>
</dbReference>
<organism evidence="5 6">
    <name type="scientific">Fructobacillus ficulneus</name>
    <dbReference type="NCBI Taxonomy" id="157463"/>
    <lineage>
        <taxon>Bacteria</taxon>
        <taxon>Bacillati</taxon>
        <taxon>Bacillota</taxon>
        <taxon>Bacilli</taxon>
        <taxon>Lactobacillales</taxon>
        <taxon>Lactobacillaceae</taxon>
        <taxon>Fructobacillus</taxon>
    </lineage>
</organism>
<dbReference type="InterPro" id="IPR014818">
    <property type="entry name" value="Phage/plasmid_primase_P4_C"/>
</dbReference>
<reference evidence="5 6" key="1">
    <citation type="journal article" date="2015" name="BMC Genomics">
        <title>Comparative genomics of Fructobacillus spp. and Leuconostoc spp. reveals niche-specific evolution of Fructobacillus spp.</title>
        <authorList>
            <person name="Endo A."/>
            <person name="Tanizawa Y."/>
            <person name="Tanaka N."/>
            <person name="Maeno S."/>
            <person name="Kumar H."/>
            <person name="Shiwa Y."/>
            <person name="Okada S."/>
            <person name="Yoshikawa H."/>
            <person name="Dicks L."/>
            <person name="Nakagawa J."/>
            <person name="Arita M."/>
        </authorList>
    </citation>
    <scope>NUCLEOTIDE SEQUENCE [LARGE SCALE GENOMIC DNA]</scope>
    <source>
        <strain evidence="5 6">JCM 12225</strain>
    </source>
</reference>
<dbReference type="InterPro" id="IPR014015">
    <property type="entry name" value="Helicase_SF3_DNA-vir"/>
</dbReference>
<evidence type="ECO:0000313" key="6">
    <source>
        <dbReference type="Proteomes" id="UP000253891"/>
    </source>
</evidence>
<accession>A0A0K8MG91</accession>
<protein>
    <submittedName>
        <fullName evidence="5">Potassium-transporting ATPase subunit A</fullName>
    </submittedName>
</protein>
<dbReference type="InterPro" id="IPR051620">
    <property type="entry name" value="ORF904-like_C"/>
</dbReference>
<dbReference type="Gene3D" id="3.40.50.300">
    <property type="entry name" value="P-loop containing nucleotide triphosphate hydrolases"/>
    <property type="match status" value="1"/>
</dbReference>
<sequence length="476" mass="53172">MATEKEQLEQVFADTVAQKVDWVQYNQDGKAVGVKYVELADLIIKEHPFLAVPFGDELTYYSYNGVSWDKVTKARAKEQTERYAFDYLKSADVYRPRRMQDVAKTVLVNGQQDHNPFTDQNTDRVAFKNGTYMLDSGEMRPNGPKDYLINGHQIEAQPGKASPNINAWGSYLFGPSWQYVKEVLGYAFIPEQTTFNTITILLDETGGSGKSYFVEKIVRPLIGQNNITAKDIDTLTGSNGKSNRFGTFDLINKLANIHLDIPDTRIDMPDTLKTLSGGDVVEVEGKGTNSVSVKLYALLIFASNNKPKIAVSSALLQRMHLVPVVAPKVRDNPQEARARASLWNEEKAVKELGGFAIECIEAFKQAKAQGRLSVNDEIEEVTKDWATSQDLVATFLLEAKKEMPEGYTGGISKQVAFARYREWLIDNGIESKINKKSFGTVLEQKGFLSIKTRNHPEGDNSGNVASWLGLDLEKYN</sequence>
<evidence type="ECO:0000259" key="4">
    <source>
        <dbReference type="PROSITE" id="PS51206"/>
    </source>
</evidence>
<dbReference type="RefSeq" id="WP_242977370.1">
    <property type="nucleotide sequence ID" value="NZ_DF967986.1"/>
</dbReference>
<dbReference type="Pfam" id="PF19263">
    <property type="entry name" value="DUF5906"/>
    <property type="match status" value="1"/>
</dbReference>
<proteinExistence type="predicted"/>
<keyword evidence="3" id="KW-0067">ATP-binding</keyword>
<dbReference type="STRING" id="157463.GCA_001047075_00141"/>
<dbReference type="PANTHER" id="PTHR35372:SF2">
    <property type="entry name" value="SF3 HELICASE DOMAIN-CONTAINING PROTEIN"/>
    <property type="match status" value="1"/>
</dbReference>
<dbReference type="InterPro" id="IPR045455">
    <property type="entry name" value="NrS-1_pol-like_helicase"/>
</dbReference>
<evidence type="ECO:0000256" key="1">
    <source>
        <dbReference type="ARBA" id="ARBA00022741"/>
    </source>
</evidence>
<dbReference type="InterPro" id="IPR027417">
    <property type="entry name" value="P-loop_NTPase"/>
</dbReference>
<feature type="domain" description="SF3 helicase" evidence="4">
    <location>
        <begin position="175"/>
        <end position="341"/>
    </location>
</feature>
<dbReference type="EMBL" id="DF967986">
    <property type="protein sequence ID" value="GAO99218.1"/>
    <property type="molecule type" value="Genomic_DNA"/>
</dbReference>
<keyword evidence="2" id="KW-0378">Hydrolase</keyword>
<dbReference type="NCBIfam" id="TIGR01613">
    <property type="entry name" value="primase_Cterm"/>
    <property type="match status" value="1"/>
</dbReference>
<keyword evidence="1" id="KW-0547">Nucleotide-binding</keyword>
<evidence type="ECO:0000313" key="5">
    <source>
        <dbReference type="EMBL" id="GAO99218.1"/>
    </source>
</evidence>
<evidence type="ECO:0000256" key="3">
    <source>
        <dbReference type="ARBA" id="ARBA00022840"/>
    </source>
</evidence>
<name>A0A0K8MG91_9LACO</name>
<dbReference type="PROSITE" id="PS51206">
    <property type="entry name" value="SF3_HELICASE_1"/>
    <property type="match status" value="1"/>
</dbReference>
<dbReference type="SUPFAM" id="SSF52540">
    <property type="entry name" value="P-loop containing nucleoside triphosphate hydrolases"/>
    <property type="match status" value="1"/>
</dbReference>
<gene>
    <name evidence="5" type="ORF">FFIC_090420</name>
</gene>
<dbReference type="AlphaFoldDB" id="A0A0K8MG91"/>
<dbReference type="InterPro" id="IPR006500">
    <property type="entry name" value="Helicase_put_C_phage/plasmid"/>
</dbReference>